<dbReference type="NCBIfam" id="TIGR03696">
    <property type="entry name" value="Rhs_assc_core"/>
    <property type="match status" value="1"/>
</dbReference>
<accession>A0A820VBJ5</accession>
<sequence>MTTISDRKLLTGASYSPVVQTATDYYAFGAPIAERTYNAGQYRYGFNGKEKLDELSGAGNRLDFGARVYDSRVGRFLSVDKMFNKAPDWTPYRFSADNPILYIDREGNFEIPIHKEITEKSAKLNKLTATQIKFLSKGAQNADYFGFAGDWHFDGRKNFSEIQAGWAKVNDRIKNRGNNYYGLGADLHNVQDFYSHSNYVELYSQFYKDQGGDMSKFTSNMVPLYEEGINNKQFKEKYLEPKLRTGDFDMLDNEKMPWTNDSKLGENTHDKMNKDSNESKHGKEKVAGTKMSFHDLAKGVASKATDKILSDRKQSGHGKN</sequence>
<dbReference type="EMBL" id="CAJNXB010003261">
    <property type="protein sequence ID" value="CAF3303848.1"/>
    <property type="molecule type" value="Genomic_DNA"/>
</dbReference>
<comment type="caution">
    <text evidence="3">The sequence shown here is derived from an EMBL/GenBank/DDBJ whole genome shotgun (WGS) entry which is preliminary data.</text>
</comment>
<dbReference type="OrthoDB" id="442731at2759"/>
<organism evidence="3 4">
    <name type="scientific">Rotaria socialis</name>
    <dbReference type="NCBI Taxonomy" id="392032"/>
    <lineage>
        <taxon>Eukaryota</taxon>
        <taxon>Metazoa</taxon>
        <taxon>Spiralia</taxon>
        <taxon>Gnathifera</taxon>
        <taxon>Rotifera</taxon>
        <taxon>Eurotatoria</taxon>
        <taxon>Bdelloidea</taxon>
        <taxon>Philodinida</taxon>
        <taxon>Philodinidae</taxon>
        <taxon>Rotaria</taxon>
    </lineage>
</organism>
<dbReference type="AlphaFoldDB" id="A0A820VBJ5"/>
<evidence type="ECO:0000313" key="4">
    <source>
        <dbReference type="Proteomes" id="UP000663873"/>
    </source>
</evidence>
<keyword evidence="4" id="KW-1185">Reference proteome</keyword>
<name>A0A820VBJ5_9BILA</name>
<gene>
    <name evidence="2" type="ORF">TIS948_LOCUS18599</name>
    <name evidence="3" type="ORF">UJA718_LOCUS26098</name>
</gene>
<evidence type="ECO:0000256" key="1">
    <source>
        <dbReference type="SAM" id="MobiDB-lite"/>
    </source>
</evidence>
<evidence type="ECO:0000313" key="2">
    <source>
        <dbReference type="EMBL" id="CAF3303848.1"/>
    </source>
</evidence>
<dbReference type="EMBL" id="CAJOBP010006653">
    <property type="protein sequence ID" value="CAF4497736.1"/>
    <property type="molecule type" value="Genomic_DNA"/>
</dbReference>
<dbReference type="Proteomes" id="UP000663825">
    <property type="component" value="Unassembled WGS sequence"/>
</dbReference>
<dbReference type="InterPro" id="IPR022385">
    <property type="entry name" value="Rhs_assc_core"/>
</dbReference>
<feature type="compositionally biased region" description="Basic and acidic residues" evidence="1">
    <location>
        <begin position="263"/>
        <end position="297"/>
    </location>
</feature>
<feature type="region of interest" description="Disordered" evidence="1">
    <location>
        <begin position="257"/>
        <end position="298"/>
    </location>
</feature>
<dbReference type="Gene3D" id="2.180.10.10">
    <property type="entry name" value="RHS repeat-associated core"/>
    <property type="match status" value="1"/>
</dbReference>
<protein>
    <recommendedName>
        <fullName evidence="5">RHS repeat-associated core domain-containing protein</fullName>
    </recommendedName>
</protein>
<evidence type="ECO:0008006" key="5">
    <source>
        <dbReference type="Google" id="ProtNLM"/>
    </source>
</evidence>
<evidence type="ECO:0000313" key="3">
    <source>
        <dbReference type="EMBL" id="CAF4497736.1"/>
    </source>
</evidence>
<proteinExistence type="predicted"/>
<reference evidence="3" key="1">
    <citation type="submission" date="2021-02" db="EMBL/GenBank/DDBJ databases">
        <authorList>
            <person name="Nowell W R."/>
        </authorList>
    </citation>
    <scope>NUCLEOTIDE SEQUENCE</scope>
</reference>
<dbReference type="Proteomes" id="UP000663873">
    <property type="component" value="Unassembled WGS sequence"/>
</dbReference>